<evidence type="ECO:0000313" key="2">
    <source>
        <dbReference type="EMBL" id="JAD39710.1"/>
    </source>
</evidence>
<accession>A0A0A8ZSH0</accession>
<proteinExistence type="predicted"/>
<reference evidence="2" key="2">
    <citation type="journal article" date="2015" name="Data Brief">
        <title>Shoot transcriptome of the giant reed, Arundo donax.</title>
        <authorList>
            <person name="Barrero R.A."/>
            <person name="Guerrero F.D."/>
            <person name="Moolhuijzen P."/>
            <person name="Goolsby J.A."/>
            <person name="Tidwell J."/>
            <person name="Bellgard S.E."/>
            <person name="Bellgard M.I."/>
        </authorList>
    </citation>
    <scope>NUCLEOTIDE SEQUENCE</scope>
    <source>
        <tissue evidence="2">Shoot tissue taken approximately 20 cm above the soil surface</tissue>
    </source>
</reference>
<dbReference type="AlphaFoldDB" id="A0A0A8ZSH0"/>
<sequence>MILVTKQAGAGGKGKVAESLLSITP</sequence>
<protein>
    <submittedName>
        <fullName evidence="2">Uncharacterized protein</fullName>
    </submittedName>
</protein>
<reference evidence="2" key="1">
    <citation type="submission" date="2014-09" db="EMBL/GenBank/DDBJ databases">
        <authorList>
            <person name="Magalhaes I.L.F."/>
            <person name="Oliveira U."/>
            <person name="Santos F.R."/>
            <person name="Vidigal T.H.D.A."/>
            <person name="Brescovit A.D."/>
            <person name="Santos A.J."/>
        </authorList>
    </citation>
    <scope>NUCLEOTIDE SEQUENCE</scope>
    <source>
        <tissue evidence="2">Shoot tissue taken approximately 20 cm above the soil surface</tissue>
    </source>
</reference>
<dbReference type="EMBL" id="GBRH01258185">
    <property type="protein sequence ID" value="JAD39710.1"/>
    <property type="molecule type" value="Transcribed_RNA"/>
</dbReference>
<name>A0A0A8ZSH0_ARUDO</name>
<organism evidence="2">
    <name type="scientific">Arundo donax</name>
    <name type="common">Giant reed</name>
    <name type="synonym">Donax arundinaceus</name>
    <dbReference type="NCBI Taxonomy" id="35708"/>
    <lineage>
        <taxon>Eukaryota</taxon>
        <taxon>Viridiplantae</taxon>
        <taxon>Streptophyta</taxon>
        <taxon>Embryophyta</taxon>
        <taxon>Tracheophyta</taxon>
        <taxon>Spermatophyta</taxon>
        <taxon>Magnoliopsida</taxon>
        <taxon>Liliopsida</taxon>
        <taxon>Poales</taxon>
        <taxon>Poaceae</taxon>
        <taxon>PACMAD clade</taxon>
        <taxon>Arundinoideae</taxon>
        <taxon>Arundineae</taxon>
        <taxon>Arundo</taxon>
    </lineage>
</organism>
<feature type="region of interest" description="Disordered" evidence="1">
    <location>
        <begin position="1"/>
        <end position="25"/>
    </location>
</feature>
<evidence type="ECO:0000256" key="1">
    <source>
        <dbReference type="SAM" id="MobiDB-lite"/>
    </source>
</evidence>